<dbReference type="Pfam" id="PF12796">
    <property type="entry name" value="Ank_2"/>
    <property type="match status" value="1"/>
</dbReference>
<evidence type="ECO:0000313" key="4">
    <source>
        <dbReference type="EMBL" id="KAF5666821.1"/>
    </source>
</evidence>
<reference evidence="4 5" key="2">
    <citation type="submission" date="2020-05" db="EMBL/GenBank/DDBJ databases">
        <title>Identification and distribution of gene clusters putatively required for synthesis of sphingolipid metabolism inhibitors in phylogenetically diverse species of the filamentous fungus Fusarium.</title>
        <authorList>
            <person name="Kim H.-S."/>
            <person name="Busman M."/>
            <person name="Brown D.W."/>
            <person name="Divon H."/>
            <person name="Uhlig S."/>
            <person name="Proctor R.H."/>
        </authorList>
    </citation>
    <scope>NUCLEOTIDE SEQUENCE [LARGE SCALE GENOMIC DNA]</scope>
    <source>
        <strain evidence="4 5">NRRL 25331</strain>
    </source>
</reference>
<evidence type="ECO:0000256" key="1">
    <source>
        <dbReference type="PROSITE-ProRule" id="PRU00023"/>
    </source>
</evidence>
<dbReference type="SMART" id="SM00248">
    <property type="entry name" value="ANK"/>
    <property type="match status" value="3"/>
</dbReference>
<evidence type="ECO:0000259" key="3">
    <source>
        <dbReference type="Pfam" id="PF22939"/>
    </source>
</evidence>
<organism evidence="4 5">
    <name type="scientific">Fusarium circinatum</name>
    <name type="common">Pitch canker fungus</name>
    <name type="synonym">Gibberella circinata</name>
    <dbReference type="NCBI Taxonomy" id="48490"/>
    <lineage>
        <taxon>Eukaryota</taxon>
        <taxon>Fungi</taxon>
        <taxon>Dikarya</taxon>
        <taxon>Ascomycota</taxon>
        <taxon>Pezizomycotina</taxon>
        <taxon>Sordariomycetes</taxon>
        <taxon>Hypocreomycetidae</taxon>
        <taxon>Hypocreales</taxon>
        <taxon>Nectriaceae</taxon>
        <taxon>Fusarium</taxon>
        <taxon>Fusarium fujikuroi species complex</taxon>
    </lineage>
</organism>
<gene>
    <name evidence="4" type="ORF">FCIRC_10057</name>
</gene>
<feature type="domain" description="GPI inositol-deacylase winged helix" evidence="3">
    <location>
        <begin position="165"/>
        <end position="246"/>
    </location>
</feature>
<name>A0A8H5T8Z5_FUSCI</name>
<keyword evidence="5" id="KW-1185">Reference proteome</keyword>
<evidence type="ECO:0000313" key="5">
    <source>
        <dbReference type="Proteomes" id="UP000572754"/>
    </source>
</evidence>
<dbReference type="Proteomes" id="UP000572754">
    <property type="component" value="Unassembled WGS sequence"/>
</dbReference>
<dbReference type="PANTHER" id="PTHR10039">
    <property type="entry name" value="AMELOGENIN"/>
    <property type="match status" value="1"/>
</dbReference>
<dbReference type="PROSITE" id="PS50297">
    <property type="entry name" value="ANK_REP_REGION"/>
    <property type="match status" value="2"/>
</dbReference>
<dbReference type="InterPro" id="IPR002110">
    <property type="entry name" value="Ankyrin_rpt"/>
</dbReference>
<dbReference type="AlphaFoldDB" id="A0A8H5T8Z5"/>
<protein>
    <submittedName>
        <fullName evidence="4">Heterokaryon incompatibility protein het-E-1</fullName>
    </submittedName>
</protein>
<comment type="caution">
    <text evidence="4">The sequence shown here is derived from an EMBL/GenBank/DDBJ whole genome shotgun (WGS) entry which is preliminary data.</text>
</comment>
<dbReference type="InterPro" id="IPR054471">
    <property type="entry name" value="GPIID_WHD"/>
</dbReference>
<dbReference type="SUPFAM" id="SSF48403">
    <property type="entry name" value="Ankyrin repeat"/>
    <property type="match status" value="1"/>
</dbReference>
<proteinExistence type="predicted"/>
<dbReference type="InterPro" id="IPR036770">
    <property type="entry name" value="Ankyrin_rpt-contain_sf"/>
</dbReference>
<feature type="region of interest" description="Disordered" evidence="2">
    <location>
        <begin position="484"/>
        <end position="504"/>
    </location>
</feature>
<feature type="repeat" description="ANK" evidence="1">
    <location>
        <begin position="387"/>
        <end position="419"/>
    </location>
</feature>
<feature type="repeat" description="ANK" evidence="1">
    <location>
        <begin position="420"/>
        <end position="452"/>
    </location>
</feature>
<evidence type="ECO:0000256" key="2">
    <source>
        <dbReference type="SAM" id="MobiDB-lite"/>
    </source>
</evidence>
<keyword evidence="1" id="KW-0040">ANK repeat</keyword>
<dbReference type="Pfam" id="PF22939">
    <property type="entry name" value="WHD_GPIID"/>
    <property type="match status" value="1"/>
</dbReference>
<dbReference type="PROSITE" id="PS50088">
    <property type="entry name" value="ANK_REPEAT"/>
    <property type="match status" value="2"/>
</dbReference>
<dbReference type="Gene3D" id="1.25.40.20">
    <property type="entry name" value="Ankyrin repeat-containing domain"/>
    <property type="match status" value="1"/>
</dbReference>
<accession>A0A8H5T8Z5</accession>
<sequence>MNDIFKLLSANQKIYLLIDAADEAIEYKQLAIQVMSLACLKTDINILVTSRNEVAIQRVFTEVPRVCLEDHVSDIDQDIELYIKTWYQPNHNLEWLSPEVQNFVSGSLLSRSQGSFRWAACQFESLSHCRTVRDIRKSLSKLPEGLNETYGRLLLRTSALELPLVRKILTWLSFSSVPLKLHELWEALAIEQGRDDIDGEFRLRSPQDILILTNSLVTVSSEGYVMLAHLSVRDYLLSEDIRQNSETAKFALELRACHMEIAKDCLTYLSFSDLASGPSTTEQGYLRRLRDLPFISYASRYWFYHALHAENSEEVHRSCLDFFLPEARGNFMAWVQVFNATSPFKWNIYPRHATSLYYASSLGLNRVVDALVQSATADELNAPGSRFGGTAIHAAAIRGHLAIIRRLVSAGADPGKADFNGVTPLHSAAGQGSQATIQVLLDCSSSKEARDGMEGKTPAEWARLSGYLSAANLIEGYSQGSYQKAQRPFHKETRPGDSSKSDKGNLVEIWRPCAGYFPDYYERRSGLGSSLIISITLGETTDILNSTTPIMHDSETKAQSMVW</sequence>
<dbReference type="PANTHER" id="PTHR10039:SF16">
    <property type="entry name" value="GPI INOSITOL-DEACYLASE"/>
    <property type="match status" value="1"/>
</dbReference>
<reference evidence="5" key="1">
    <citation type="journal article" date="2020" name="BMC Genomics">
        <title>Correction to: Identification and distribution of gene clusters required for synthesis of sphingolipid metabolism inhibitors in diverse species of the filamentous fungus Fusarium.</title>
        <authorList>
            <person name="Kim H.S."/>
            <person name="Lohmar J.M."/>
            <person name="Busman M."/>
            <person name="Brown D.W."/>
            <person name="Naumann T.A."/>
            <person name="Divon H.H."/>
            <person name="Lysoe E."/>
            <person name="Uhlig S."/>
            <person name="Proctor R.H."/>
        </authorList>
    </citation>
    <scope>NUCLEOTIDE SEQUENCE [LARGE SCALE GENOMIC DNA]</scope>
    <source>
        <strain evidence="5">NRRL 25331</strain>
    </source>
</reference>
<dbReference type="EMBL" id="JAAQPE010000363">
    <property type="protein sequence ID" value="KAF5666821.1"/>
    <property type="molecule type" value="Genomic_DNA"/>
</dbReference>
<feature type="compositionally biased region" description="Basic and acidic residues" evidence="2">
    <location>
        <begin position="489"/>
        <end position="504"/>
    </location>
</feature>